<dbReference type="InterPro" id="IPR056003">
    <property type="entry name" value="CT398_CC_hairpin"/>
</dbReference>
<evidence type="ECO:0000313" key="6">
    <source>
        <dbReference type="Proteomes" id="UP000561726"/>
    </source>
</evidence>
<dbReference type="EMBL" id="JACHBQ010000001">
    <property type="protein sequence ID" value="MBB5641152.1"/>
    <property type="molecule type" value="Genomic_DNA"/>
</dbReference>
<dbReference type="RefSeq" id="WP_035836518.1">
    <property type="nucleotide sequence ID" value="NZ_JACHBQ010000001.1"/>
</dbReference>
<sequence length="245" mass="27082">MKASPLQQKELLRLQALDIKVVQVTHQTSSLPQLSELTLLQREADAVRAKMTREGGALDDVRTELGRIESDVAVVEKRIARDTDRAQHTSSIKDVQALETELTALRKRLFDLEEIEIAVMERLEEHEASVAVVVAEREALAARILAAETARDESLEDLDRQLGELRRDRVTVAATIDEELVALYEKRRVTGRGNAAALLRARTCNGCTMTLTGNDLAEVRQAAADEVLFCPDCGAILVRTDESGI</sequence>
<dbReference type="EMBL" id="JPXF01000034">
    <property type="protein sequence ID" value="KGJ75698.1"/>
    <property type="molecule type" value="Genomic_DNA"/>
</dbReference>
<dbReference type="PANTHER" id="PTHR39082">
    <property type="entry name" value="PHOSPHOLIPASE C-BETA-2-RELATED"/>
    <property type="match status" value="1"/>
</dbReference>
<feature type="domain" description="C4-type zinc ribbon" evidence="1">
    <location>
        <begin position="203"/>
        <end position="237"/>
    </location>
</feature>
<dbReference type="Pfam" id="PF02591">
    <property type="entry name" value="Zn_ribbon_9"/>
    <property type="match status" value="1"/>
</dbReference>
<evidence type="ECO:0000313" key="5">
    <source>
        <dbReference type="Proteomes" id="UP000029864"/>
    </source>
</evidence>
<dbReference type="AlphaFoldDB" id="A0A099JDY3"/>
<dbReference type="PANTHER" id="PTHR39082:SF1">
    <property type="entry name" value="SCAVENGER RECEPTOR CLASS A MEMBER 3"/>
    <property type="match status" value="1"/>
</dbReference>
<gene>
    <name evidence="4" type="ORF">BJ997_001700</name>
    <name evidence="3" type="ORF">GY21_09655</name>
</gene>
<dbReference type="eggNOG" id="COG1579">
    <property type="taxonomic scope" value="Bacteria"/>
</dbReference>
<organism evidence="3 5">
    <name type="scientific">Cryobacterium roopkundense</name>
    <dbReference type="NCBI Taxonomy" id="1001240"/>
    <lineage>
        <taxon>Bacteria</taxon>
        <taxon>Bacillati</taxon>
        <taxon>Actinomycetota</taxon>
        <taxon>Actinomycetes</taxon>
        <taxon>Micrococcales</taxon>
        <taxon>Microbacteriaceae</taxon>
        <taxon>Cryobacterium</taxon>
    </lineage>
</organism>
<accession>A0A099JDY3</accession>
<evidence type="ECO:0000259" key="1">
    <source>
        <dbReference type="Pfam" id="PF02591"/>
    </source>
</evidence>
<dbReference type="Pfam" id="PF24481">
    <property type="entry name" value="CT398_CC"/>
    <property type="match status" value="1"/>
</dbReference>
<evidence type="ECO:0000313" key="3">
    <source>
        <dbReference type="EMBL" id="KGJ75698.1"/>
    </source>
</evidence>
<dbReference type="STRING" id="1001240.GY21_09655"/>
<proteinExistence type="predicted"/>
<keyword evidence="5" id="KW-1185">Reference proteome</keyword>
<feature type="domain" description="CT398-like coiled coil hairpin" evidence="2">
    <location>
        <begin position="14"/>
        <end position="189"/>
    </location>
</feature>
<name>A0A099JDY3_9MICO</name>
<evidence type="ECO:0000313" key="4">
    <source>
        <dbReference type="EMBL" id="MBB5641152.1"/>
    </source>
</evidence>
<reference evidence="4 6" key="2">
    <citation type="submission" date="2020-08" db="EMBL/GenBank/DDBJ databases">
        <title>Sequencing the genomes of 1000 actinobacteria strains.</title>
        <authorList>
            <person name="Klenk H.-P."/>
        </authorList>
    </citation>
    <scope>NUCLEOTIDE SEQUENCE [LARGE SCALE GENOMIC DNA]</scope>
    <source>
        <strain evidence="4 6">DSM 21065</strain>
    </source>
</reference>
<dbReference type="InterPro" id="IPR052376">
    <property type="entry name" value="Oxidative_Scav/Glycosyltrans"/>
</dbReference>
<dbReference type="Proteomes" id="UP000029864">
    <property type="component" value="Unassembled WGS sequence"/>
</dbReference>
<dbReference type="InterPro" id="IPR003743">
    <property type="entry name" value="Zf-RING_7"/>
</dbReference>
<protein>
    <submittedName>
        <fullName evidence="3">Uncharacterized protein</fullName>
    </submittedName>
</protein>
<evidence type="ECO:0000259" key="2">
    <source>
        <dbReference type="Pfam" id="PF24481"/>
    </source>
</evidence>
<dbReference type="OrthoDB" id="9784388at2"/>
<reference evidence="3 5" key="1">
    <citation type="submission" date="2014-08" db="EMBL/GenBank/DDBJ databases">
        <authorList>
            <person name="Sisinthy S."/>
        </authorList>
    </citation>
    <scope>NUCLEOTIDE SEQUENCE [LARGE SCALE GENOMIC DNA]</scope>
    <source>
        <strain evidence="3 5">RuG17</strain>
    </source>
</reference>
<dbReference type="Gene3D" id="1.10.287.1490">
    <property type="match status" value="1"/>
</dbReference>
<comment type="caution">
    <text evidence="3">The sequence shown here is derived from an EMBL/GenBank/DDBJ whole genome shotgun (WGS) entry which is preliminary data.</text>
</comment>
<dbReference type="Proteomes" id="UP000561726">
    <property type="component" value="Unassembled WGS sequence"/>
</dbReference>